<evidence type="ECO:0000313" key="4">
    <source>
        <dbReference type="Proteomes" id="UP000747399"/>
    </source>
</evidence>
<keyword evidence="4" id="KW-1185">Reference proteome</keyword>
<dbReference type="Proteomes" id="UP000747399">
    <property type="component" value="Unassembled WGS sequence"/>
</dbReference>
<name>A0A8J4F602_9CHLO</name>
<comment type="caution">
    <text evidence="3">The sequence shown here is derived from an EMBL/GenBank/DDBJ whole genome shotgun (WGS) entry which is preliminary data.</text>
</comment>
<feature type="region of interest" description="Disordered" evidence="2">
    <location>
        <begin position="428"/>
        <end position="459"/>
    </location>
</feature>
<evidence type="ECO:0000256" key="1">
    <source>
        <dbReference type="SAM" id="Coils"/>
    </source>
</evidence>
<feature type="coiled-coil region" evidence="1">
    <location>
        <begin position="119"/>
        <end position="153"/>
    </location>
</feature>
<accession>A0A8J4F602</accession>
<sequence length="499" mass="51988">MAQMHSAVDSGRQRSLLQSAQALVSELRALPLDPATTRTSYPRMFELVRLVKRYSEATAALPADETRAMWEQRGQWLQEEVAALAQERIYSPDQQHYWLNLLLLLFAGAEACDRALREKLELELALQACSKQVAELQEHLRMARTEVEQTAQRKAVPPEVAEELLSLRSKVAVLGAELDKGRAEVAAAQQQMQLLVAERDSLQQQADAMRSDLAAAQSKASSRMEVIQQLMERTETSTSQGQAAAAELSRLQVHCRTLSVNLETNAKVIEKLVELNSELMDNLNTATASAEIKSKQQQQQQQGAGSATVTTAACPGTRCESSGGGINANQSVEGAAVAAGSPVGASATQRNGLHGTGAGTPGAALASGTMAAAAAADLARAGVPRVASRGGGLVAAGSAVSSSSRVGEPDSLTDAFAAFLKDETPPKPATAAVLATPPPLPGPLGAHHPSSGAASKGRGGGGRVFGLGIMNVVRYVAGSDRSAQGSEGAPGPSSGTRPP</sequence>
<protein>
    <submittedName>
        <fullName evidence="3">Uncharacterized protein</fullName>
    </submittedName>
</protein>
<dbReference type="AlphaFoldDB" id="A0A8J4F602"/>
<feature type="compositionally biased region" description="Low complexity" evidence="2">
    <location>
        <begin position="443"/>
        <end position="456"/>
    </location>
</feature>
<keyword evidence="1" id="KW-0175">Coiled coil</keyword>
<proteinExistence type="predicted"/>
<evidence type="ECO:0000256" key="2">
    <source>
        <dbReference type="SAM" id="MobiDB-lite"/>
    </source>
</evidence>
<evidence type="ECO:0000313" key="3">
    <source>
        <dbReference type="EMBL" id="GIL62533.1"/>
    </source>
</evidence>
<feature type="coiled-coil region" evidence="1">
    <location>
        <begin position="178"/>
        <end position="219"/>
    </location>
</feature>
<dbReference type="EMBL" id="BNCO01000051">
    <property type="protein sequence ID" value="GIL62533.1"/>
    <property type="molecule type" value="Genomic_DNA"/>
</dbReference>
<reference evidence="3" key="1">
    <citation type="journal article" date="2021" name="Proc. Natl. Acad. Sci. U.S.A.">
        <title>Three genomes in the algal genus Volvox reveal the fate of a haploid sex-determining region after a transition to homothallism.</title>
        <authorList>
            <person name="Yamamoto K."/>
            <person name="Hamaji T."/>
            <person name="Kawai-Toyooka H."/>
            <person name="Matsuzaki R."/>
            <person name="Takahashi F."/>
            <person name="Nishimura Y."/>
            <person name="Kawachi M."/>
            <person name="Noguchi H."/>
            <person name="Minakuchi Y."/>
            <person name="Umen J.G."/>
            <person name="Toyoda A."/>
            <person name="Nozaki H."/>
        </authorList>
    </citation>
    <scope>NUCLEOTIDE SEQUENCE</scope>
    <source>
        <strain evidence="3">NIES-3780</strain>
    </source>
</reference>
<organism evidence="3 4">
    <name type="scientific">Volvox africanus</name>
    <dbReference type="NCBI Taxonomy" id="51714"/>
    <lineage>
        <taxon>Eukaryota</taxon>
        <taxon>Viridiplantae</taxon>
        <taxon>Chlorophyta</taxon>
        <taxon>core chlorophytes</taxon>
        <taxon>Chlorophyceae</taxon>
        <taxon>CS clade</taxon>
        <taxon>Chlamydomonadales</taxon>
        <taxon>Volvocaceae</taxon>
        <taxon>Volvox</taxon>
    </lineage>
</organism>
<feature type="region of interest" description="Disordered" evidence="2">
    <location>
        <begin position="480"/>
        <end position="499"/>
    </location>
</feature>
<gene>
    <name evidence="3" type="ORF">Vafri_16747</name>
</gene>